<evidence type="ECO:0000256" key="7">
    <source>
        <dbReference type="ARBA" id="ARBA00023143"/>
    </source>
</evidence>
<accession>A0ABV3R8V8</accession>
<keyword evidence="6 10" id="KW-0472">Membrane</keyword>
<sequence length="169" mass="18589">MDTYALLRTLGALATVLGLLAGALWAVRRFGIRLPNRIGGGDGTRRLEVIERTMIDGRRSVALLRRDGREHLILLSPEGNVLLEAGIVRDEIDHAAEAARLEAQREAMEASRAQSEAMRDSFFAMVDKARSGVKDRVEAAQPVVQQVKKRVQPEGNRAKPRGRGGSRRA</sequence>
<keyword evidence="4 10" id="KW-0812">Transmembrane</keyword>
<feature type="compositionally biased region" description="Basic residues" evidence="9">
    <location>
        <begin position="158"/>
        <end position="169"/>
    </location>
</feature>
<evidence type="ECO:0000256" key="6">
    <source>
        <dbReference type="ARBA" id="ARBA00023136"/>
    </source>
</evidence>
<dbReference type="EMBL" id="JBFNXR010000021">
    <property type="protein sequence ID" value="MEW9854528.1"/>
    <property type="molecule type" value="Genomic_DNA"/>
</dbReference>
<feature type="transmembrane region" description="Helical" evidence="10">
    <location>
        <begin position="6"/>
        <end position="27"/>
    </location>
</feature>
<evidence type="ECO:0000256" key="8">
    <source>
        <dbReference type="ARBA" id="ARBA00037937"/>
    </source>
</evidence>
<protein>
    <submittedName>
        <fullName evidence="11">FliO/MopB family protein</fullName>
    </submittedName>
</protein>
<gene>
    <name evidence="11" type="ORF">ABUH87_04965</name>
</gene>
<comment type="subcellular location">
    <subcellularLocation>
        <location evidence="1">Bacterial flagellum basal body</location>
    </subcellularLocation>
    <subcellularLocation>
        <location evidence="2">Cell membrane</location>
    </subcellularLocation>
</comment>
<reference evidence="11 12" key="1">
    <citation type="submission" date="2024-06" db="EMBL/GenBank/DDBJ databases">
        <title>Novosphingobium rhizovicinus M1R2S20.</title>
        <authorList>
            <person name="Sun J.-Q."/>
        </authorList>
    </citation>
    <scope>NUCLEOTIDE SEQUENCE [LARGE SCALE GENOMIC DNA]</scope>
    <source>
        <strain evidence="11 12">M1R2S20</strain>
    </source>
</reference>
<dbReference type="PANTHER" id="PTHR38766:SF1">
    <property type="entry name" value="FLAGELLAR PROTEIN FLIO"/>
    <property type="match status" value="1"/>
</dbReference>
<comment type="similarity">
    <text evidence="8">Belongs to the FliO/MopB family.</text>
</comment>
<dbReference type="Proteomes" id="UP001556118">
    <property type="component" value="Unassembled WGS sequence"/>
</dbReference>
<dbReference type="InterPro" id="IPR052205">
    <property type="entry name" value="FliO/MopB"/>
</dbReference>
<evidence type="ECO:0000313" key="12">
    <source>
        <dbReference type="Proteomes" id="UP001556118"/>
    </source>
</evidence>
<feature type="region of interest" description="Disordered" evidence="9">
    <location>
        <begin position="137"/>
        <end position="169"/>
    </location>
</feature>
<name>A0ABV3R8V8_9SPHN</name>
<evidence type="ECO:0000256" key="5">
    <source>
        <dbReference type="ARBA" id="ARBA00022989"/>
    </source>
</evidence>
<dbReference type="InterPro" id="IPR022781">
    <property type="entry name" value="Flagellar_biosynth_FliO"/>
</dbReference>
<evidence type="ECO:0000256" key="3">
    <source>
        <dbReference type="ARBA" id="ARBA00022475"/>
    </source>
</evidence>
<keyword evidence="7" id="KW-0975">Bacterial flagellum</keyword>
<proteinExistence type="inferred from homology"/>
<evidence type="ECO:0000256" key="2">
    <source>
        <dbReference type="ARBA" id="ARBA00004236"/>
    </source>
</evidence>
<evidence type="ECO:0000256" key="1">
    <source>
        <dbReference type="ARBA" id="ARBA00004117"/>
    </source>
</evidence>
<keyword evidence="3" id="KW-1003">Cell membrane</keyword>
<organism evidence="11 12">
    <name type="scientific">Novosphingobium rhizovicinum</name>
    <dbReference type="NCBI Taxonomy" id="3228928"/>
    <lineage>
        <taxon>Bacteria</taxon>
        <taxon>Pseudomonadati</taxon>
        <taxon>Pseudomonadota</taxon>
        <taxon>Alphaproteobacteria</taxon>
        <taxon>Sphingomonadales</taxon>
        <taxon>Sphingomonadaceae</taxon>
        <taxon>Novosphingobium</taxon>
    </lineage>
</organism>
<dbReference type="RefSeq" id="WP_367770551.1">
    <property type="nucleotide sequence ID" value="NZ_JBFNXR010000021.1"/>
</dbReference>
<evidence type="ECO:0000313" key="11">
    <source>
        <dbReference type="EMBL" id="MEW9854528.1"/>
    </source>
</evidence>
<evidence type="ECO:0000256" key="9">
    <source>
        <dbReference type="SAM" id="MobiDB-lite"/>
    </source>
</evidence>
<keyword evidence="12" id="KW-1185">Reference proteome</keyword>
<evidence type="ECO:0000256" key="4">
    <source>
        <dbReference type="ARBA" id="ARBA00022692"/>
    </source>
</evidence>
<evidence type="ECO:0000256" key="10">
    <source>
        <dbReference type="SAM" id="Phobius"/>
    </source>
</evidence>
<comment type="caution">
    <text evidence="11">The sequence shown here is derived from an EMBL/GenBank/DDBJ whole genome shotgun (WGS) entry which is preliminary data.</text>
</comment>
<dbReference type="Pfam" id="PF04347">
    <property type="entry name" value="FliO"/>
    <property type="match status" value="1"/>
</dbReference>
<dbReference type="PANTHER" id="PTHR38766">
    <property type="entry name" value="FLAGELLAR PROTEIN FLIO"/>
    <property type="match status" value="1"/>
</dbReference>
<keyword evidence="5 10" id="KW-1133">Transmembrane helix</keyword>